<comment type="caution">
    <text evidence="2">The sequence shown here is derived from an EMBL/GenBank/DDBJ whole genome shotgun (WGS) entry which is preliminary data.</text>
</comment>
<name>A0A9P4M7T1_9PEZI</name>
<dbReference type="AlphaFoldDB" id="A0A9P4M7T1"/>
<dbReference type="Proteomes" id="UP000799772">
    <property type="component" value="Unassembled WGS sequence"/>
</dbReference>
<dbReference type="Gene3D" id="1.20.58.340">
    <property type="entry name" value="Magnesium transport protein CorA, transmembrane region"/>
    <property type="match status" value="1"/>
</dbReference>
<keyword evidence="1" id="KW-1133">Transmembrane helix</keyword>
<proteinExistence type="predicted"/>
<sequence length="550" mass="61770">MYGAARRAVDVSFAEKGRGNASFIEVTKYANIDDFSPSDFRYGKLKDAEIAQWIEQSGRYQPTKASSGSKDVVGGLRILLCERAYGLKFDLDLETYTTLESKFHLPAATIPTLANEAGTYSRHFTYDKSDINKVTRIGIIIKMPQKREIANYGLSMSYDLDTGCTTAFIFASEIMTPFETRNSESRAIKYSPRCSEAQHRVPKHDLTDKRADDKVWSASKIAMEESSKMWHTELGSVIADFYDAWAHPTCLPCIILTDHMRRTKHFCEWGKPMQLTWEIERDLGVTSVGSPYAFVRGASSAYSVQHIDRAKAEELTVRINTQSTRILFTSRSPELNRRCSEYMLAVHNMLPKLGSFDQLGGPVHSQLAEVLEFNIHQAEAVRSHVEGMKARMALQLNVLYSVVAQEDNRLSARLAASSGKDSTSMKILAFITALFLPGTFVATLFSMGMFAWRFDNGTSANGTENSSTVSNQFWIYWATALPLTAVTLIGWALWWQVEMRVFRKAFAEALDEAETVPAVGGTAEEGDVKLDRRKRRPAWLKTLKIGEEHS</sequence>
<dbReference type="EMBL" id="ML978130">
    <property type="protein sequence ID" value="KAF2096114.1"/>
    <property type="molecule type" value="Genomic_DNA"/>
</dbReference>
<evidence type="ECO:0000313" key="3">
    <source>
        <dbReference type="Proteomes" id="UP000799772"/>
    </source>
</evidence>
<feature type="transmembrane region" description="Helical" evidence="1">
    <location>
        <begin position="474"/>
        <end position="494"/>
    </location>
</feature>
<gene>
    <name evidence="2" type="ORF">NA57DRAFT_78886</name>
</gene>
<organism evidence="2 3">
    <name type="scientific">Rhizodiscina lignyota</name>
    <dbReference type="NCBI Taxonomy" id="1504668"/>
    <lineage>
        <taxon>Eukaryota</taxon>
        <taxon>Fungi</taxon>
        <taxon>Dikarya</taxon>
        <taxon>Ascomycota</taxon>
        <taxon>Pezizomycotina</taxon>
        <taxon>Dothideomycetes</taxon>
        <taxon>Pleosporomycetidae</taxon>
        <taxon>Aulographales</taxon>
        <taxon>Rhizodiscinaceae</taxon>
        <taxon>Rhizodiscina</taxon>
    </lineage>
</organism>
<reference evidence="2" key="1">
    <citation type="journal article" date="2020" name="Stud. Mycol.">
        <title>101 Dothideomycetes genomes: a test case for predicting lifestyles and emergence of pathogens.</title>
        <authorList>
            <person name="Haridas S."/>
            <person name="Albert R."/>
            <person name="Binder M."/>
            <person name="Bloem J."/>
            <person name="Labutti K."/>
            <person name="Salamov A."/>
            <person name="Andreopoulos B."/>
            <person name="Baker S."/>
            <person name="Barry K."/>
            <person name="Bills G."/>
            <person name="Bluhm B."/>
            <person name="Cannon C."/>
            <person name="Castanera R."/>
            <person name="Culley D."/>
            <person name="Daum C."/>
            <person name="Ezra D."/>
            <person name="Gonzalez J."/>
            <person name="Henrissat B."/>
            <person name="Kuo A."/>
            <person name="Liang C."/>
            <person name="Lipzen A."/>
            <person name="Lutzoni F."/>
            <person name="Magnuson J."/>
            <person name="Mondo S."/>
            <person name="Nolan M."/>
            <person name="Ohm R."/>
            <person name="Pangilinan J."/>
            <person name="Park H.-J."/>
            <person name="Ramirez L."/>
            <person name="Alfaro M."/>
            <person name="Sun H."/>
            <person name="Tritt A."/>
            <person name="Yoshinaga Y."/>
            <person name="Zwiers L.-H."/>
            <person name="Turgeon B."/>
            <person name="Goodwin S."/>
            <person name="Spatafora J."/>
            <person name="Crous P."/>
            <person name="Grigoriev I."/>
        </authorList>
    </citation>
    <scope>NUCLEOTIDE SEQUENCE</scope>
    <source>
        <strain evidence="2">CBS 133067</strain>
    </source>
</reference>
<protein>
    <submittedName>
        <fullName evidence="2">Uncharacterized protein</fullName>
    </submittedName>
</protein>
<dbReference type="OrthoDB" id="1046782at2759"/>
<keyword evidence="1" id="KW-0812">Transmembrane</keyword>
<evidence type="ECO:0000313" key="2">
    <source>
        <dbReference type="EMBL" id="KAF2096114.1"/>
    </source>
</evidence>
<keyword evidence="1" id="KW-0472">Membrane</keyword>
<keyword evidence="3" id="KW-1185">Reference proteome</keyword>
<accession>A0A9P4M7T1</accession>
<feature type="transmembrane region" description="Helical" evidence="1">
    <location>
        <begin position="427"/>
        <end position="454"/>
    </location>
</feature>
<evidence type="ECO:0000256" key="1">
    <source>
        <dbReference type="SAM" id="Phobius"/>
    </source>
</evidence>